<dbReference type="EMBL" id="AZMV01000004">
    <property type="protein sequence ID" value="ETY71552.1"/>
    <property type="molecule type" value="Genomic_DNA"/>
</dbReference>
<reference evidence="1 2" key="1">
    <citation type="journal article" date="2014" name="Genome Announc.">
        <title>The Genome Sequence of Bifidobacterium moukalabense DSM 27321 Highlights the Close Phylogenetic Relatedness with the Bifidobacterium dentium Taxon.</title>
        <authorList>
            <person name="Lugli G.A."/>
            <person name="Duranti S."/>
            <person name="Milani C."/>
            <person name="Turroni F."/>
            <person name="Viappiani A."/>
            <person name="Mangifesta M."/>
            <person name="van Sinderen D."/>
            <person name="Ventura M."/>
        </authorList>
    </citation>
    <scope>NUCLEOTIDE SEQUENCE [LARGE SCALE GENOMIC DNA]</scope>
    <source>
        <strain evidence="1 2">DSM 27321</strain>
    </source>
</reference>
<dbReference type="Proteomes" id="UP000019155">
    <property type="component" value="Unassembled WGS sequence"/>
</dbReference>
<dbReference type="AlphaFoldDB" id="W4N918"/>
<proteinExistence type="predicted"/>
<protein>
    <submittedName>
        <fullName evidence="1">Uncharacterized protein</fullName>
    </submittedName>
</protein>
<evidence type="ECO:0000313" key="1">
    <source>
        <dbReference type="EMBL" id="ETY71552.1"/>
    </source>
</evidence>
<name>W4N918_9BIFI</name>
<organism evidence="1 2">
    <name type="scientific">Bifidobacterium moukalabense DSM 27321</name>
    <dbReference type="NCBI Taxonomy" id="1435051"/>
    <lineage>
        <taxon>Bacteria</taxon>
        <taxon>Bacillati</taxon>
        <taxon>Actinomycetota</taxon>
        <taxon>Actinomycetes</taxon>
        <taxon>Bifidobacteriales</taxon>
        <taxon>Bifidobacteriaceae</taxon>
        <taxon>Bifidobacterium</taxon>
    </lineage>
</organism>
<evidence type="ECO:0000313" key="2">
    <source>
        <dbReference type="Proteomes" id="UP000019155"/>
    </source>
</evidence>
<keyword evidence="2" id="KW-1185">Reference proteome</keyword>
<gene>
    <name evidence="1" type="ORF">BMOU_1050</name>
</gene>
<comment type="caution">
    <text evidence="1">The sequence shown here is derived from an EMBL/GenBank/DDBJ whole genome shotgun (WGS) entry which is preliminary data.</text>
</comment>
<sequence length="78" mass="8883">MDGKTSEALPRVLLPCPKCHRRPIVERCRDSHGRPAWRYRCPRRFLPHGRGGADVDVHIAASLWNMAVGMYLDPDSCQ</sequence>
<accession>W4N918</accession>